<feature type="domain" description="FAD dependent oxidoreductase" evidence="1">
    <location>
        <begin position="2"/>
        <end position="232"/>
    </location>
</feature>
<protein>
    <recommendedName>
        <fullName evidence="1">FAD dependent oxidoreductase domain-containing protein</fullName>
    </recommendedName>
</protein>
<feature type="non-terminal residue" evidence="2">
    <location>
        <position position="1"/>
    </location>
</feature>
<dbReference type="Pfam" id="PF01266">
    <property type="entry name" value="DAO"/>
    <property type="match status" value="1"/>
</dbReference>
<dbReference type="Gene3D" id="3.50.50.60">
    <property type="entry name" value="FAD/NAD(P)-binding domain"/>
    <property type="match status" value="1"/>
</dbReference>
<sequence>DWFHHLQDDLGHRLNLTQYGYLYLLDGDRHRKLKQPIRKARSIGVDIKTYDREELENMLPDLATHFGEEETELMGLKPVEAGVLATRCGNIDADALTRSLEAEFLKLGGELSYNTTAETLTVKPQKEIGVDGEPFVWQDIRIAGAETSRGEIRAETTVVAAGTWSERLLDPIGFDPLMRPKSRSIFVFNDPKLRRLRDTRGFSESGLLPFTQIPEISVYLKVEPSEGSIWLGCADDFGRRYGLED</sequence>
<reference evidence="2" key="1">
    <citation type="journal article" date="2014" name="Front. Microbiol.">
        <title>High frequency of phylogenetically diverse reductive dehalogenase-homologous genes in deep subseafloor sedimentary metagenomes.</title>
        <authorList>
            <person name="Kawai M."/>
            <person name="Futagami T."/>
            <person name="Toyoda A."/>
            <person name="Takaki Y."/>
            <person name="Nishi S."/>
            <person name="Hori S."/>
            <person name="Arai W."/>
            <person name="Tsubouchi T."/>
            <person name="Morono Y."/>
            <person name="Uchiyama I."/>
            <person name="Ito T."/>
            <person name="Fujiyama A."/>
            <person name="Inagaki F."/>
            <person name="Takami H."/>
        </authorList>
    </citation>
    <scope>NUCLEOTIDE SEQUENCE</scope>
    <source>
        <strain evidence="2">Expedition CK06-06</strain>
    </source>
</reference>
<evidence type="ECO:0000313" key="2">
    <source>
        <dbReference type="EMBL" id="GAG40259.1"/>
    </source>
</evidence>
<dbReference type="AlphaFoldDB" id="X0XAM8"/>
<dbReference type="InterPro" id="IPR036188">
    <property type="entry name" value="FAD/NAD-bd_sf"/>
</dbReference>
<comment type="caution">
    <text evidence="2">The sequence shown here is derived from an EMBL/GenBank/DDBJ whole genome shotgun (WGS) entry which is preliminary data.</text>
</comment>
<dbReference type="InterPro" id="IPR006076">
    <property type="entry name" value="FAD-dep_OxRdtase"/>
</dbReference>
<gene>
    <name evidence="2" type="ORF">S01H1_71319</name>
</gene>
<feature type="non-terminal residue" evidence="2">
    <location>
        <position position="245"/>
    </location>
</feature>
<proteinExistence type="predicted"/>
<dbReference type="Gene3D" id="3.30.9.10">
    <property type="entry name" value="D-Amino Acid Oxidase, subunit A, domain 2"/>
    <property type="match status" value="1"/>
</dbReference>
<evidence type="ECO:0000259" key="1">
    <source>
        <dbReference type="Pfam" id="PF01266"/>
    </source>
</evidence>
<name>X0XAM8_9ZZZZ</name>
<organism evidence="2">
    <name type="scientific">marine sediment metagenome</name>
    <dbReference type="NCBI Taxonomy" id="412755"/>
    <lineage>
        <taxon>unclassified sequences</taxon>
        <taxon>metagenomes</taxon>
        <taxon>ecological metagenomes</taxon>
    </lineage>
</organism>
<accession>X0XAM8</accession>
<dbReference type="EMBL" id="BARS01047484">
    <property type="protein sequence ID" value="GAG40259.1"/>
    <property type="molecule type" value="Genomic_DNA"/>
</dbReference>
<dbReference type="SUPFAM" id="SSF51905">
    <property type="entry name" value="FAD/NAD(P)-binding domain"/>
    <property type="match status" value="1"/>
</dbReference>